<comment type="caution">
    <text evidence="2">The sequence shown here is derived from an EMBL/GenBank/DDBJ whole genome shotgun (WGS) entry which is preliminary data.</text>
</comment>
<protein>
    <submittedName>
        <fullName evidence="2">Uncharacterized protein</fullName>
    </submittedName>
</protein>
<reference evidence="2" key="1">
    <citation type="submission" date="2023-10" db="EMBL/GenBank/DDBJ databases">
        <authorList>
            <person name="Chen Y."/>
            <person name="Shah S."/>
            <person name="Dougan E. K."/>
            <person name="Thang M."/>
            <person name="Chan C."/>
        </authorList>
    </citation>
    <scope>NUCLEOTIDE SEQUENCE [LARGE SCALE GENOMIC DNA]</scope>
</reference>
<dbReference type="EMBL" id="CAUYUJ010004263">
    <property type="protein sequence ID" value="CAK0808817.1"/>
    <property type="molecule type" value="Genomic_DNA"/>
</dbReference>
<keyword evidence="3" id="KW-1185">Reference proteome</keyword>
<feature type="compositionally biased region" description="Low complexity" evidence="1">
    <location>
        <begin position="119"/>
        <end position="144"/>
    </location>
</feature>
<feature type="region of interest" description="Disordered" evidence="1">
    <location>
        <begin position="112"/>
        <end position="164"/>
    </location>
</feature>
<organism evidence="2 3">
    <name type="scientific">Prorocentrum cordatum</name>
    <dbReference type="NCBI Taxonomy" id="2364126"/>
    <lineage>
        <taxon>Eukaryota</taxon>
        <taxon>Sar</taxon>
        <taxon>Alveolata</taxon>
        <taxon>Dinophyceae</taxon>
        <taxon>Prorocentrales</taxon>
        <taxon>Prorocentraceae</taxon>
        <taxon>Prorocentrum</taxon>
    </lineage>
</organism>
<evidence type="ECO:0000313" key="2">
    <source>
        <dbReference type="EMBL" id="CAK0808817.1"/>
    </source>
</evidence>
<name>A0ABN9QRH2_9DINO</name>
<sequence length="164" mass="17381">MGRAARRPGARAPGARGRRLLLAALAAPGAGDEFHVVYEDDLMRLPPGATGSDLFGSAHFRLHVRRQMAGALALVEGMPSPWYAVADDLNVTSCEVMEDTNAAATRVDNGVVGGRRRGCSSTRRSPSSRIPSSPGCRAASCCRSPARRRGAASSSPRRTRGRRP</sequence>
<evidence type="ECO:0000256" key="1">
    <source>
        <dbReference type="SAM" id="MobiDB-lite"/>
    </source>
</evidence>
<accession>A0ABN9QRH2</accession>
<gene>
    <name evidence="2" type="ORF">PCOR1329_LOCUS14284</name>
</gene>
<dbReference type="Proteomes" id="UP001189429">
    <property type="component" value="Unassembled WGS sequence"/>
</dbReference>
<evidence type="ECO:0000313" key="3">
    <source>
        <dbReference type="Proteomes" id="UP001189429"/>
    </source>
</evidence>
<proteinExistence type="predicted"/>